<feature type="compositionally biased region" description="Pro residues" evidence="1">
    <location>
        <begin position="136"/>
        <end position="146"/>
    </location>
</feature>
<evidence type="ECO:0000313" key="3">
    <source>
        <dbReference type="Proteomes" id="UP001163846"/>
    </source>
</evidence>
<dbReference type="AlphaFoldDB" id="A0AA38UEH6"/>
<feature type="compositionally biased region" description="Basic and acidic residues" evidence="1">
    <location>
        <begin position="404"/>
        <end position="416"/>
    </location>
</feature>
<organism evidence="2 3">
    <name type="scientific">Lentinula raphanica</name>
    <dbReference type="NCBI Taxonomy" id="153919"/>
    <lineage>
        <taxon>Eukaryota</taxon>
        <taxon>Fungi</taxon>
        <taxon>Dikarya</taxon>
        <taxon>Basidiomycota</taxon>
        <taxon>Agaricomycotina</taxon>
        <taxon>Agaricomycetes</taxon>
        <taxon>Agaricomycetidae</taxon>
        <taxon>Agaricales</taxon>
        <taxon>Marasmiineae</taxon>
        <taxon>Omphalotaceae</taxon>
        <taxon>Lentinula</taxon>
    </lineage>
</organism>
<protein>
    <submittedName>
        <fullName evidence="2">Uncharacterized protein</fullName>
    </submittedName>
</protein>
<feature type="compositionally biased region" description="Basic and acidic residues" evidence="1">
    <location>
        <begin position="370"/>
        <end position="391"/>
    </location>
</feature>
<feature type="compositionally biased region" description="Low complexity" evidence="1">
    <location>
        <begin position="31"/>
        <end position="44"/>
    </location>
</feature>
<feature type="compositionally biased region" description="Low complexity" evidence="1">
    <location>
        <begin position="313"/>
        <end position="334"/>
    </location>
</feature>
<accession>A0AA38UEH6</accession>
<sequence>MPLPDERPRASVANLIGRFEQQNKRHSLTAGSTGSPSRSSSVVSNITGDSAKEEIKERREWPPKPATAAADNNSPLAPPAPIYASAFWSKPKPTTVNPPSNSTSDPANSSNNVSTLSTTKSEPEPTVKDTVAVEPPTSPTPKPPVPAAAQQSPRSAKTAPRTTGRPAARTSMAPVKPQHTGQSISSPKPKVTPSTPKSSTPRPSSVPRTPASIRPKTPSSATAGRPKTPATHANRPKTPNSSTPGGRPKTPSSGLFAPTAASLARARNAQPQPPAPTRKVTLSTAAAERLSKPTAASLSKARSAGPIATGPIKTASTAKAGPTAAKGGAKPKSGIAHPIKAAKSAAPTIREPATNGNGKPAHESGVVSAEDSHYTDEQLEKHQEDVKEEGHSVVQGSNQEDVVEEVHLDAEQPNREEVEEVNEEVHEQEEQVDEVDEVHLEVPHSEGSPVPEAVAESREVESSEEPVPPEHGPDTHSEGSPVPSTDPRADLALEQNASAAGEEYIEHLVEFLENDKPRPISVTVIPDELDVHEIPDEE</sequence>
<feature type="compositionally biased region" description="Low complexity" evidence="1">
    <location>
        <begin position="185"/>
        <end position="210"/>
    </location>
</feature>
<proteinExistence type="predicted"/>
<feature type="compositionally biased region" description="Polar residues" evidence="1">
    <location>
        <begin position="92"/>
        <end position="107"/>
    </location>
</feature>
<evidence type="ECO:0000256" key="1">
    <source>
        <dbReference type="SAM" id="MobiDB-lite"/>
    </source>
</evidence>
<keyword evidence="3" id="KW-1185">Reference proteome</keyword>
<dbReference type="Proteomes" id="UP001163846">
    <property type="component" value="Unassembled WGS sequence"/>
</dbReference>
<gene>
    <name evidence="2" type="ORF">F5878DRAFT_328797</name>
</gene>
<feature type="compositionally biased region" description="Basic and acidic residues" evidence="1">
    <location>
        <begin position="50"/>
        <end position="62"/>
    </location>
</feature>
<feature type="compositionally biased region" description="Low complexity" evidence="1">
    <location>
        <begin position="147"/>
        <end position="157"/>
    </location>
</feature>
<evidence type="ECO:0000313" key="2">
    <source>
        <dbReference type="EMBL" id="KAJ3835067.1"/>
    </source>
</evidence>
<feature type="region of interest" description="Disordered" evidence="1">
    <location>
        <begin position="17"/>
        <end position="499"/>
    </location>
</feature>
<name>A0AA38UEH6_9AGAR</name>
<comment type="caution">
    <text evidence="2">The sequence shown here is derived from an EMBL/GenBank/DDBJ whole genome shotgun (WGS) entry which is preliminary data.</text>
</comment>
<feature type="compositionally biased region" description="Low complexity" evidence="1">
    <location>
        <begin position="108"/>
        <end position="120"/>
    </location>
</feature>
<reference evidence="2" key="1">
    <citation type="submission" date="2022-08" db="EMBL/GenBank/DDBJ databases">
        <authorList>
            <consortium name="DOE Joint Genome Institute"/>
            <person name="Min B."/>
            <person name="Riley R."/>
            <person name="Sierra-Patev S."/>
            <person name="Naranjo-Ortiz M."/>
            <person name="Looney B."/>
            <person name="Konkel Z."/>
            <person name="Slot J.C."/>
            <person name="Sakamoto Y."/>
            <person name="Steenwyk J.L."/>
            <person name="Rokas A."/>
            <person name="Carro J."/>
            <person name="Camarero S."/>
            <person name="Ferreira P."/>
            <person name="Molpeceres G."/>
            <person name="Ruiz-Duenas F.J."/>
            <person name="Serrano A."/>
            <person name="Henrissat B."/>
            <person name="Drula E."/>
            <person name="Hughes K.W."/>
            <person name="Mata J.L."/>
            <person name="Ishikawa N.K."/>
            <person name="Vargas-Isla R."/>
            <person name="Ushijima S."/>
            <person name="Smith C.A."/>
            <person name="Ahrendt S."/>
            <person name="Andreopoulos W."/>
            <person name="He G."/>
            <person name="Labutti K."/>
            <person name="Lipzen A."/>
            <person name="Ng V."/>
            <person name="Sandor L."/>
            <person name="Barry K."/>
            <person name="Martinez A.T."/>
            <person name="Xiao Y."/>
            <person name="Gibbons J.G."/>
            <person name="Terashima K."/>
            <person name="Hibbett D.S."/>
            <person name="Grigoriev I.V."/>
        </authorList>
    </citation>
    <scope>NUCLEOTIDE SEQUENCE</scope>
    <source>
        <strain evidence="2">TFB9207</strain>
    </source>
</reference>
<dbReference type="EMBL" id="MU806451">
    <property type="protein sequence ID" value="KAJ3835067.1"/>
    <property type="molecule type" value="Genomic_DNA"/>
</dbReference>